<sequence>MFYGTTASGLKCLDPFFFLMNPRPSYYIEILEKVPREFTCAGGRPSCEVANYIQKQLAHALGFKCTTFTRRDKYLMLAGNEGIVQQSKSERRK</sequence>
<dbReference type="EMBL" id="CM039437">
    <property type="protein sequence ID" value="KAI4308089.1"/>
    <property type="molecule type" value="Genomic_DNA"/>
</dbReference>
<reference evidence="1 2" key="1">
    <citation type="journal article" date="2022" name="DNA Res.">
        <title>Chromosomal-level genome assembly of the orchid tree Bauhinia variegata (Leguminosae; Cercidoideae) supports the allotetraploid origin hypothesis of Bauhinia.</title>
        <authorList>
            <person name="Zhong Y."/>
            <person name="Chen Y."/>
            <person name="Zheng D."/>
            <person name="Pang J."/>
            <person name="Liu Y."/>
            <person name="Luo S."/>
            <person name="Meng S."/>
            <person name="Qian L."/>
            <person name="Wei D."/>
            <person name="Dai S."/>
            <person name="Zhou R."/>
        </authorList>
    </citation>
    <scope>NUCLEOTIDE SEQUENCE [LARGE SCALE GENOMIC DNA]</scope>
    <source>
        <strain evidence="1">BV-YZ2020</strain>
    </source>
</reference>
<dbReference type="Proteomes" id="UP000828941">
    <property type="component" value="Chromosome 12"/>
</dbReference>
<evidence type="ECO:0000313" key="2">
    <source>
        <dbReference type="Proteomes" id="UP000828941"/>
    </source>
</evidence>
<comment type="caution">
    <text evidence="1">The sequence shown here is derived from an EMBL/GenBank/DDBJ whole genome shotgun (WGS) entry which is preliminary data.</text>
</comment>
<organism evidence="1 2">
    <name type="scientific">Bauhinia variegata</name>
    <name type="common">Purple orchid tree</name>
    <name type="synonym">Phanera variegata</name>
    <dbReference type="NCBI Taxonomy" id="167791"/>
    <lineage>
        <taxon>Eukaryota</taxon>
        <taxon>Viridiplantae</taxon>
        <taxon>Streptophyta</taxon>
        <taxon>Embryophyta</taxon>
        <taxon>Tracheophyta</taxon>
        <taxon>Spermatophyta</taxon>
        <taxon>Magnoliopsida</taxon>
        <taxon>eudicotyledons</taxon>
        <taxon>Gunneridae</taxon>
        <taxon>Pentapetalae</taxon>
        <taxon>rosids</taxon>
        <taxon>fabids</taxon>
        <taxon>Fabales</taxon>
        <taxon>Fabaceae</taxon>
        <taxon>Cercidoideae</taxon>
        <taxon>Cercideae</taxon>
        <taxon>Bauhiniinae</taxon>
        <taxon>Bauhinia</taxon>
    </lineage>
</organism>
<proteinExistence type="predicted"/>
<gene>
    <name evidence="1" type="ORF">L6164_031199</name>
</gene>
<evidence type="ECO:0000313" key="1">
    <source>
        <dbReference type="EMBL" id="KAI4308089.1"/>
    </source>
</evidence>
<accession>A0ACB9LEA0</accession>
<protein>
    <submittedName>
        <fullName evidence="1">Uncharacterized protein</fullName>
    </submittedName>
</protein>
<keyword evidence="2" id="KW-1185">Reference proteome</keyword>
<name>A0ACB9LEA0_BAUVA</name>